<accession>A0ABZ2HP85</accession>
<evidence type="ECO:0000256" key="3">
    <source>
        <dbReference type="ARBA" id="ARBA00022777"/>
    </source>
</evidence>
<evidence type="ECO:0000313" key="9">
    <source>
        <dbReference type="EMBL" id="WWS84386.1"/>
    </source>
</evidence>
<feature type="region of interest" description="Disordered" evidence="6">
    <location>
        <begin position="403"/>
        <end position="459"/>
    </location>
</feature>
<keyword evidence="3 9" id="KW-0418">Kinase</keyword>
<evidence type="ECO:0000256" key="6">
    <source>
        <dbReference type="SAM" id="MobiDB-lite"/>
    </source>
</evidence>
<dbReference type="EC" id="2.7.11.1" evidence="9"/>
<keyword evidence="7" id="KW-0472">Membrane</keyword>
<reference evidence="9 10" key="1">
    <citation type="submission" date="2024-02" db="EMBL/GenBank/DDBJ databases">
        <authorList>
            <person name="Alasadi S."/>
            <person name="Hussein S.A."/>
        </authorList>
    </citation>
    <scope>NUCLEOTIDE SEQUENCE [LARGE SCALE GENOMIC DNA]</scope>
    <source>
        <strain evidence="9 10">GJ_SRA_44_2022</strain>
    </source>
</reference>
<name>A0ABZ2HP85_9MICO</name>
<evidence type="ECO:0000313" key="10">
    <source>
        <dbReference type="Proteomes" id="UP001377573"/>
    </source>
</evidence>
<protein>
    <submittedName>
        <fullName evidence="9">Serine/threonine-protein kinase</fullName>
        <ecNumber evidence="9">2.7.11.1</ecNumber>
    </submittedName>
</protein>
<keyword evidence="10" id="KW-1185">Reference proteome</keyword>
<dbReference type="PANTHER" id="PTHR43289">
    <property type="entry name" value="MITOGEN-ACTIVATED PROTEIN KINASE KINASE KINASE 20-RELATED"/>
    <property type="match status" value="1"/>
</dbReference>
<dbReference type="RefSeq" id="WP_338566157.1">
    <property type="nucleotide sequence ID" value="NZ_CP146240.1"/>
</dbReference>
<dbReference type="InterPro" id="IPR011009">
    <property type="entry name" value="Kinase-like_dom_sf"/>
</dbReference>
<dbReference type="PROSITE" id="PS50011">
    <property type="entry name" value="PROTEIN_KINASE_DOM"/>
    <property type="match status" value="1"/>
</dbReference>
<feature type="domain" description="Protein kinase" evidence="8">
    <location>
        <begin position="17"/>
        <end position="277"/>
    </location>
</feature>
<dbReference type="CDD" id="cd14014">
    <property type="entry name" value="STKc_PknB_like"/>
    <property type="match status" value="1"/>
</dbReference>
<keyword evidence="1 9" id="KW-0808">Transferase</keyword>
<dbReference type="PROSITE" id="PS00107">
    <property type="entry name" value="PROTEIN_KINASE_ATP"/>
    <property type="match status" value="1"/>
</dbReference>
<evidence type="ECO:0000256" key="1">
    <source>
        <dbReference type="ARBA" id="ARBA00022679"/>
    </source>
</evidence>
<dbReference type="Gene3D" id="3.30.200.20">
    <property type="entry name" value="Phosphorylase Kinase, domain 1"/>
    <property type="match status" value="1"/>
</dbReference>
<evidence type="ECO:0000256" key="2">
    <source>
        <dbReference type="ARBA" id="ARBA00022741"/>
    </source>
</evidence>
<keyword evidence="7" id="KW-1133">Transmembrane helix</keyword>
<keyword evidence="7" id="KW-0812">Transmembrane</keyword>
<dbReference type="InterPro" id="IPR000719">
    <property type="entry name" value="Prot_kinase_dom"/>
</dbReference>
<dbReference type="Pfam" id="PF00069">
    <property type="entry name" value="Pkinase"/>
    <property type="match status" value="1"/>
</dbReference>
<feature type="binding site" evidence="5">
    <location>
        <position position="46"/>
    </location>
    <ligand>
        <name>ATP</name>
        <dbReference type="ChEBI" id="CHEBI:30616"/>
    </ligand>
</feature>
<dbReference type="InterPro" id="IPR017441">
    <property type="entry name" value="Protein_kinase_ATP_BS"/>
</dbReference>
<dbReference type="SMART" id="SM00220">
    <property type="entry name" value="S_TKc"/>
    <property type="match status" value="1"/>
</dbReference>
<evidence type="ECO:0000256" key="7">
    <source>
        <dbReference type="SAM" id="Phobius"/>
    </source>
</evidence>
<dbReference type="EMBL" id="CP146240">
    <property type="protein sequence ID" value="WWS84386.1"/>
    <property type="molecule type" value="Genomic_DNA"/>
</dbReference>
<dbReference type="SUPFAM" id="SSF56112">
    <property type="entry name" value="Protein kinase-like (PK-like)"/>
    <property type="match status" value="1"/>
</dbReference>
<evidence type="ECO:0000256" key="5">
    <source>
        <dbReference type="PROSITE-ProRule" id="PRU10141"/>
    </source>
</evidence>
<organism evidence="9 10">
    <name type="scientific">Microbacterium paraoxydans</name>
    <dbReference type="NCBI Taxonomy" id="199592"/>
    <lineage>
        <taxon>Bacteria</taxon>
        <taxon>Bacillati</taxon>
        <taxon>Actinomycetota</taxon>
        <taxon>Actinomycetes</taxon>
        <taxon>Micrococcales</taxon>
        <taxon>Microbacteriaceae</taxon>
        <taxon>Microbacterium</taxon>
    </lineage>
</organism>
<keyword evidence="4 5" id="KW-0067">ATP-binding</keyword>
<proteinExistence type="predicted"/>
<dbReference type="Proteomes" id="UP001377573">
    <property type="component" value="Chromosome"/>
</dbReference>
<feature type="transmembrane region" description="Helical" evidence="7">
    <location>
        <begin position="334"/>
        <end position="353"/>
    </location>
</feature>
<dbReference type="GO" id="GO:0004674">
    <property type="term" value="F:protein serine/threonine kinase activity"/>
    <property type="evidence" value="ECO:0007669"/>
    <property type="project" value="UniProtKB-EC"/>
</dbReference>
<evidence type="ECO:0000259" key="8">
    <source>
        <dbReference type="PROSITE" id="PS50011"/>
    </source>
</evidence>
<dbReference type="PROSITE" id="PS00108">
    <property type="entry name" value="PROTEIN_KINASE_ST"/>
    <property type="match status" value="1"/>
</dbReference>
<gene>
    <name evidence="9" type="ORF">V8Z62_14020</name>
</gene>
<keyword evidence="2 5" id="KW-0547">Nucleotide-binding</keyword>
<evidence type="ECO:0000256" key="4">
    <source>
        <dbReference type="ARBA" id="ARBA00022840"/>
    </source>
</evidence>
<sequence>MITQEAPPTAALLDGRYRLAEAVGMGGMATVYRAEDIALERTVAVKMFRESDDAVLSVERVHSEKALLAGLNHPGLVTLLDAHLEPGRPKYLVMEYVPGPTLSKRMARATVTPREIATIGADIASALHAVHSAGIVHRDIKPSNVLLTPPFDTNGRWSAKLADFGIACAIDMSRVTTPGIVLGTLTYMAPEQLRNGDIRPAVDIYALGLVLLEALTGKPGFAPTLSVESALARLHIAPEIPAELGSEWAALLTAMTAIEPEARPHALEVASELRRLIDLPVTEEVATDVTVPLPAPTAGALPRTRAEARARRRAASAHPAASPARRTRRRRESLLIAAVVVLGAVTTGSAALLGHGEQALASSGAVYDGASRIVEGVEDLVPVEPAPADSVVDSVPTETVAVEPVAATPVAPTTPVTESVAEESLPENAAPQAQENRGKSPGRDGNNGKGNSGKGNSSH</sequence>
<feature type="compositionally biased region" description="Low complexity" evidence="6">
    <location>
        <begin position="403"/>
        <end position="419"/>
    </location>
</feature>
<dbReference type="InterPro" id="IPR008271">
    <property type="entry name" value="Ser/Thr_kinase_AS"/>
</dbReference>
<dbReference type="PANTHER" id="PTHR43289:SF34">
    <property type="entry name" value="SERINE_THREONINE-PROTEIN KINASE YBDM-RELATED"/>
    <property type="match status" value="1"/>
</dbReference>
<dbReference type="Gene3D" id="1.10.510.10">
    <property type="entry name" value="Transferase(Phosphotransferase) domain 1"/>
    <property type="match status" value="1"/>
</dbReference>